<reference evidence="2 3" key="1">
    <citation type="journal article" date="2014" name="Genome Biol. Evol.">
        <title>The secreted proteins of Achlya hypogyna and Thraustotheca clavata identify the ancestral oomycete secretome and reveal gene acquisitions by horizontal gene transfer.</title>
        <authorList>
            <person name="Misner I."/>
            <person name="Blouin N."/>
            <person name="Leonard G."/>
            <person name="Richards T.A."/>
            <person name="Lane C.E."/>
        </authorList>
    </citation>
    <scope>NUCLEOTIDE SEQUENCE [LARGE SCALE GENOMIC DNA]</scope>
    <source>
        <strain evidence="2 3">ATCC 34112</strain>
    </source>
</reference>
<dbReference type="OrthoDB" id="61599at2759"/>
<keyword evidence="1" id="KW-0812">Transmembrane</keyword>
<keyword evidence="1" id="KW-1133">Transmembrane helix</keyword>
<sequence length="337" mass="39030">SSDLREERAKPVFYGVECFTPTLIDFYSVEDDTRMLWSSREHRKTFSTLSSALDRHGPHFWLCKSWSLWASLCSLLGAALFLYASRNEIGYPPHATTQSNVNLTEKEFPLAMARQTIDIPLLAGVILFLFANVLTYLEVINCCHDLNSWLFDYTHGLPSIRKMKLKGYYPYRIDFWIAVFGILGWLFLLQARIFILRYELNVFGVINLTRGNPRIFYNYWIPSLIGYFSLSMSAYFQYVEALHRWFVCRPGHLEFWVTGLNWTGIILMFTCSFFQFIDPFNLFMADNSALVAFEFGSWCLLASSVLGIFEVNALHSPLRHPVYGKLRNEAGTFYGSI</sequence>
<feature type="transmembrane region" description="Helical" evidence="1">
    <location>
        <begin position="256"/>
        <end position="277"/>
    </location>
</feature>
<gene>
    <name evidence="2" type="ORF">THRCLA_22253</name>
</gene>
<evidence type="ECO:0000313" key="2">
    <source>
        <dbReference type="EMBL" id="OQR94142.1"/>
    </source>
</evidence>
<feature type="transmembrane region" description="Helical" evidence="1">
    <location>
        <begin position="119"/>
        <end position="137"/>
    </location>
</feature>
<proteinExistence type="predicted"/>
<organism evidence="2 3">
    <name type="scientific">Thraustotheca clavata</name>
    <dbReference type="NCBI Taxonomy" id="74557"/>
    <lineage>
        <taxon>Eukaryota</taxon>
        <taxon>Sar</taxon>
        <taxon>Stramenopiles</taxon>
        <taxon>Oomycota</taxon>
        <taxon>Saprolegniomycetes</taxon>
        <taxon>Saprolegniales</taxon>
        <taxon>Achlyaceae</taxon>
        <taxon>Thraustotheca</taxon>
    </lineage>
</organism>
<dbReference type="EMBL" id="JNBS01002203">
    <property type="protein sequence ID" value="OQR94142.1"/>
    <property type="molecule type" value="Genomic_DNA"/>
</dbReference>
<keyword evidence="3" id="KW-1185">Reference proteome</keyword>
<protein>
    <recommendedName>
        <fullName evidence="4">Transmembrane protein</fullName>
    </recommendedName>
</protein>
<dbReference type="Proteomes" id="UP000243217">
    <property type="component" value="Unassembled WGS sequence"/>
</dbReference>
<comment type="caution">
    <text evidence="2">The sequence shown here is derived from an EMBL/GenBank/DDBJ whole genome shotgun (WGS) entry which is preliminary data.</text>
</comment>
<evidence type="ECO:0000256" key="1">
    <source>
        <dbReference type="SAM" id="Phobius"/>
    </source>
</evidence>
<feature type="transmembrane region" description="Helical" evidence="1">
    <location>
        <begin position="175"/>
        <end position="195"/>
    </location>
</feature>
<evidence type="ECO:0008006" key="4">
    <source>
        <dbReference type="Google" id="ProtNLM"/>
    </source>
</evidence>
<dbReference type="AlphaFoldDB" id="A0A1V9Z889"/>
<name>A0A1V9Z889_9STRA</name>
<accession>A0A1V9Z889</accession>
<keyword evidence="1" id="KW-0472">Membrane</keyword>
<feature type="transmembrane region" description="Helical" evidence="1">
    <location>
        <begin position="216"/>
        <end position="236"/>
    </location>
</feature>
<evidence type="ECO:0000313" key="3">
    <source>
        <dbReference type="Proteomes" id="UP000243217"/>
    </source>
</evidence>
<feature type="transmembrane region" description="Helical" evidence="1">
    <location>
        <begin position="289"/>
        <end position="309"/>
    </location>
</feature>
<feature type="non-terminal residue" evidence="2">
    <location>
        <position position="1"/>
    </location>
</feature>